<evidence type="ECO:0000256" key="1">
    <source>
        <dbReference type="ARBA" id="ARBA00022574"/>
    </source>
</evidence>
<name>A0A197KHJ4_9FUNG</name>
<dbReference type="SMART" id="SM00320">
    <property type="entry name" value="WD40"/>
    <property type="match status" value="13"/>
</dbReference>
<evidence type="ECO:0000313" key="5">
    <source>
        <dbReference type="Proteomes" id="UP000078512"/>
    </source>
</evidence>
<reference evidence="4 5" key="1">
    <citation type="submission" date="2016-05" db="EMBL/GenBank/DDBJ databases">
        <title>Genome sequencing reveals origins of a unique bacterial endosymbiosis in the earliest lineages of terrestrial Fungi.</title>
        <authorList>
            <consortium name="DOE Joint Genome Institute"/>
            <person name="Uehling J."/>
            <person name="Gryganskyi A."/>
            <person name="Hameed K."/>
            <person name="Tschaplinski T."/>
            <person name="Misztal P."/>
            <person name="Wu S."/>
            <person name="Desiro A."/>
            <person name="Vande Pol N."/>
            <person name="Du Z.-Y."/>
            <person name="Zienkiewicz A."/>
            <person name="Zienkiewicz K."/>
            <person name="Morin E."/>
            <person name="Tisserant E."/>
            <person name="Splivallo R."/>
            <person name="Hainaut M."/>
            <person name="Henrissat B."/>
            <person name="Ohm R."/>
            <person name="Kuo A."/>
            <person name="Yan J."/>
            <person name="Lipzen A."/>
            <person name="Nolan M."/>
            <person name="Labutti K."/>
            <person name="Barry K."/>
            <person name="Goldstein A."/>
            <person name="Labbe J."/>
            <person name="Schadt C."/>
            <person name="Tuskan G."/>
            <person name="Grigoriev I."/>
            <person name="Martin F."/>
            <person name="Vilgalys R."/>
            <person name="Bonito G."/>
        </authorList>
    </citation>
    <scope>NUCLEOTIDE SEQUENCE [LARGE SCALE GENOMIC DNA]</scope>
    <source>
        <strain evidence="4 5">AG-77</strain>
    </source>
</reference>
<feature type="repeat" description="WD" evidence="3">
    <location>
        <begin position="429"/>
        <end position="470"/>
    </location>
</feature>
<dbReference type="InterPro" id="IPR001680">
    <property type="entry name" value="WD40_rpt"/>
</dbReference>
<evidence type="ECO:0000256" key="2">
    <source>
        <dbReference type="ARBA" id="ARBA00022737"/>
    </source>
</evidence>
<sequence>MPRADLSDFDPAQFQEADLAGINLSRSWLREADFSRAREEGVQFGELPHLEEYDAVRSCCYSPNGMLFAVSRDIGEVTLYNSLTWEIIKGLRGHRGKINDLVFSPDSRRLASAGDDGTIRVWGCESGEALLVLEGHIGKVSSVTVSPCGKYLASASVDKTVRMWSFETGVMLSILKDYGEVVARVEFTAGGEQLVSGSEVEIIRFCDVQTGEPAGMLWASNYGEVKCFAVSSDGLRIAFGYRRGAVQLQDITTRSPNLDFQAHTGDILDIAFSPNSKWIATSGSDTTVRVWDATNGALISVLSGHSLDVDVVLFSPDGLQVSSGSRDGTVRLWDLTSTLSNAEQQGYSGRVVAVAYSPDGETVITGSEDGSVRRWCSLWGSEDGRVLELPTGKVKLMALSPDRTQVATTNAESMICLRNLQTGAPGPILDGHSDDVLAFAYSPCGRWIASSGQDNSVRLWDLHNVEQGHVLVKADTTSPSTLTYSPTDQLLAIGTANRNSIHLWDLENDESVVHLGLSDADSEGVKCIAFSPCGNWIASGYTGDNPVRLWHRRRLQSGNSMEKDQVESWRSVPMPKGFFDTVTSITWNPVKPLEIVTSSQDRSVRVWRILDHGDGRHFTVRMLWGINLGRLHMSGLVIGNVTGLEPVYGRVLVEGGGVAESCSVKEGTPVSEK</sequence>
<proteinExistence type="predicted"/>
<feature type="repeat" description="WD" evidence="3">
    <location>
        <begin position="344"/>
        <end position="375"/>
    </location>
</feature>
<dbReference type="OrthoDB" id="2421727at2759"/>
<dbReference type="SUPFAM" id="SSF50978">
    <property type="entry name" value="WD40 repeat-like"/>
    <property type="match status" value="2"/>
</dbReference>
<dbReference type="CDD" id="cd00200">
    <property type="entry name" value="WD40"/>
    <property type="match status" value="2"/>
</dbReference>
<dbReference type="InterPro" id="IPR019775">
    <property type="entry name" value="WD40_repeat_CS"/>
</dbReference>
<dbReference type="Pfam" id="PF00805">
    <property type="entry name" value="Pentapeptide"/>
    <property type="match status" value="1"/>
</dbReference>
<accession>A0A197KHJ4</accession>
<feature type="repeat" description="WD" evidence="3">
    <location>
        <begin position="302"/>
        <end position="337"/>
    </location>
</feature>
<evidence type="ECO:0000256" key="3">
    <source>
        <dbReference type="PROSITE-ProRule" id="PRU00221"/>
    </source>
</evidence>
<gene>
    <name evidence="4" type="ORF">K457DRAFT_1797715</name>
</gene>
<dbReference type="InterPro" id="IPR015943">
    <property type="entry name" value="WD40/YVTN_repeat-like_dom_sf"/>
</dbReference>
<feature type="repeat" description="WD" evidence="3">
    <location>
        <begin position="575"/>
        <end position="609"/>
    </location>
</feature>
<keyword evidence="2" id="KW-0677">Repeat</keyword>
<feature type="repeat" description="WD" evidence="3">
    <location>
        <begin position="91"/>
        <end position="132"/>
    </location>
</feature>
<feature type="repeat" description="WD" evidence="3">
    <location>
        <begin position="133"/>
        <end position="174"/>
    </location>
</feature>
<dbReference type="InterPro" id="IPR020472">
    <property type="entry name" value="WD40_PAC1"/>
</dbReference>
<dbReference type="PRINTS" id="PR00320">
    <property type="entry name" value="GPROTEINBRPT"/>
</dbReference>
<evidence type="ECO:0000313" key="4">
    <source>
        <dbReference type="EMBL" id="OAQ35824.1"/>
    </source>
</evidence>
<organism evidence="4 5">
    <name type="scientific">Linnemannia elongata AG-77</name>
    <dbReference type="NCBI Taxonomy" id="1314771"/>
    <lineage>
        <taxon>Eukaryota</taxon>
        <taxon>Fungi</taxon>
        <taxon>Fungi incertae sedis</taxon>
        <taxon>Mucoromycota</taxon>
        <taxon>Mortierellomycotina</taxon>
        <taxon>Mortierellomycetes</taxon>
        <taxon>Mortierellales</taxon>
        <taxon>Mortierellaceae</taxon>
        <taxon>Linnemannia</taxon>
    </lineage>
</organism>
<keyword evidence="1 3" id="KW-0853">WD repeat</keyword>
<keyword evidence="5" id="KW-1185">Reference proteome</keyword>
<feature type="repeat" description="WD" evidence="3">
    <location>
        <begin position="260"/>
        <end position="301"/>
    </location>
</feature>
<dbReference type="Pfam" id="PF00400">
    <property type="entry name" value="WD40"/>
    <property type="match status" value="8"/>
</dbReference>
<dbReference type="STRING" id="1314771.A0A197KHJ4"/>
<dbReference type="PROSITE" id="PS50082">
    <property type="entry name" value="WD_REPEATS_2"/>
    <property type="match status" value="7"/>
</dbReference>
<protein>
    <submittedName>
        <fullName evidence="4">WD40 repeat-like protein</fullName>
    </submittedName>
</protein>
<dbReference type="PROSITE" id="PS50294">
    <property type="entry name" value="WD_REPEATS_REGION"/>
    <property type="match status" value="6"/>
</dbReference>
<dbReference type="PANTHER" id="PTHR19879">
    <property type="entry name" value="TRANSCRIPTION INITIATION FACTOR TFIID"/>
    <property type="match status" value="1"/>
</dbReference>
<dbReference type="InterPro" id="IPR036322">
    <property type="entry name" value="WD40_repeat_dom_sf"/>
</dbReference>
<dbReference type="PANTHER" id="PTHR19879:SF9">
    <property type="entry name" value="TRANSCRIPTION INITIATION FACTOR TFIID SUBUNIT 5"/>
    <property type="match status" value="1"/>
</dbReference>
<dbReference type="AlphaFoldDB" id="A0A197KHJ4"/>
<dbReference type="EMBL" id="KV442013">
    <property type="protein sequence ID" value="OAQ35824.1"/>
    <property type="molecule type" value="Genomic_DNA"/>
</dbReference>
<dbReference type="PROSITE" id="PS00678">
    <property type="entry name" value="WD_REPEATS_1"/>
    <property type="match status" value="3"/>
</dbReference>
<dbReference type="Gene3D" id="2.130.10.10">
    <property type="entry name" value="YVTN repeat-like/Quinoprotein amine dehydrogenase"/>
    <property type="match status" value="3"/>
</dbReference>
<dbReference type="InterPro" id="IPR001646">
    <property type="entry name" value="5peptide_repeat"/>
</dbReference>
<dbReference type="Proteomes" id="UP000078512">
    <property type="component" value="Unassembled WGS sequence"/>
</dbReference>